<evidence type="ECO:0000313" key="2">
    <source>
        <dbReference type="Proteomes" id="UP000079169"/>
    </source>
</evidence>
<name>A0A3Q0J428_DIACI</name>
<protein>
    <submittedName>
        <fullName evidence="3">Diacylglycerol O-acyltransferase 1-like</fullName>
    </submittedName>
</protein>
<reference evidence="3" key="1">
    <citation type="submission" date="2025-08" db="UniProtKB">
        <authorList>
            <consortium name="RefSeq"/>
        </authorList>
    </citation>
    <scope>IDENTIFICATION</scope>
</reference>
<dbReference type="RefSeq" id="XP_026681470.1">
    <property type="nucleotide sequence ID" value="XM_026825669.1"/>
</dbReference>
<evidence type="ECO:0000313" key="3">
    <source>
        <dbReference type="RefSeq" id="XP_026681470.1"/>
    </source>
</evidence>
<accession>A0A3Q0J428</accession>
<dbReference type="AlphaFoldDB" id="A0A3Q0J428"/>
<dbReference type="Proteomes" id="UP000079169">
    <property type="component" value="Unplaced"/>
</dbReference>
<feature type="transmembrane region" description="Helical" evidence="1">
    <location>
        <begin position="54"/>
        <end position="74"/>
    </location>
</feature>
<dbReference type="STRING" id="121845.A0A3Q0J428"/>
<dbReference type="PaxDb" id="121845-A0A3Q0J428"/>
<sequence length="79" mass="9400">MTEENHLKLRRAKSAAVVEDIQRQEYKIRRWQPDKPCHKHRDSLFSWSSGFGDFTGFVNWAFLLLFMGGTRLFLENLLK</sequence>
<keyword evidence="1" id="KW-0472">Membrane</keyword>
<keyword evidence="1" id="KW-0812">Transmembrane</keyword>
<proteinExistence type="predicted"/>
<evidence type="ECO:0000256" key="1">
    <source>
        <dbReference type="SAM" id="Phobius"/>
    </source>
</evidence>
<dbReference type="GeneID" id="103512083"/>
<keyword evidence="1" id="KW-1133">Transmembrane helix</keyword>
<gene>
    <name evidence="3" type="primary">LOC103512083</name>
</gene>
<dbReference type="KEGG" id="dci:103512083"/>
<organism evidence="2 3">
    <name type="scientific">Diaphorina citri</name>
    <name type="common">Asian citrus psyllid</name>
    <dbReference type="NCBI Taxonomy" id="121845"/>
    <lineage>
        <taxon>Eukaryota</taxon>
        <taxon>Metazoa</taxon>
        <taxon>Ecdysozoa</taxon>
        <taxon>Arthropoda</taxon>
        <taxon>Hexapoda</taxon>
        <taxon>Insecta</taxon>
        <taxon>Pterygota</taxon>
        <taxon>Neoptera</taxon>
        <taxon>Paraneoptera</taxon>
        <taxon>Hemiptera</taxon>
        <taxon>Sternorrhyncha</taxon>
        <taxon>Psylloidea</taxon>
        <taxon>Psyllidae</taxon>
        <taxon>Diaphorininae</taxon>
        <taxon>Diaphorina</taxon>
    </lineage>
</organism>
<keyword evidence="2" id="KW-1185">Reference proteome</keyword>